<dbReference type="PANTHER" id="PTHR32089">
    <property type="entry name" value="METHYL-ACCEPTING CHEMOTAXIS PROTEIN MCPB"/>
    <property type="match status" value="1"/>
</dbReference>
<dbReference type="RefSeq" id="WP_173066549.1">
    <property type="nucleotide sequence ID" value="NZ_AP022853.1"/>
</dbReference>
<evidence type="ECO:0008006" key="10">
    <source>
        <dbReference type="Google" id="ProtNLM"/>
    </source>
</evidence>
<evidence type="ECO:0000313" key="9">
    <source>
        <dbReference type="Proteomes" id="UP000502260"/>
    </source>
</evidence>
<dbReference type="GO" id="GO:0016020">
    <property type="term" value="C:membrane"/>
    <property type="evidence" value="ECO:0007669"/>
    <property type="project" value="UniProtKB-SubCell"/>
</dbReference>
<feature type="transmembrane region" description="Helical" evidence="5">
    <location>
        <begin position="185"/>
        <end position="208"/>
    </location>
</feature>
<gene>
    <name evidence="8" type="ORF">SKTS_28540</name>
</gene>
<dbReference type="KEGG" id="slac:SKTS_28540"/>
<keyword evidence="2 4" id="KW-0807">Transducer</keyword>
<keyword evidence="5" id="KW-0812">Transmembrane</keyword>
<accession>A0A6F8VE26</accession>
<dbReference type="Proteomes" id="UP000502260">
    <property type="component" value="Chromosome"/>
</dbReference>
<dbReference type="SMART" id="SM00304">
    <property type="entry name" value="HAMP"/>
    <property type="match status" value="2"/>
</dbReference>
<feature type="transmembrane region" description="Helical" evidence="5">
    <location>
        <begin position="12"/>
        <end position="33"/>
    </location>
</feature>
<evidence type="ECO:0000256" key="2">
    <source>
        <dbReference type="ARBA" id="ARBA00023224"/>
    </source>
</evidence>
<feature type="domain" description="Methyl-accepting transducer" evidence="6">
    <location>
        <begin position="268"/>
        <end position="504"/>
    </location>
</feature>
<dbReference type="Pfam" id="PF00672">
    <property type="entry name" value="HAMP"/>
    <property type="match status" value="1"/>
</dbReference>
<evidence type="ECO:0000313" key="8">
    <source>
        <dbReference type="EMBL" id="BCB27968.1"/>
    </source>
</evidence>
<evidence type="ECO:0000259" key="7">
    <source>
        <dbReference type="PROSITE" id="PS50885"/>
    </source>
</evidence>
<dbReference type="PRINTS" id="PR00260">
    <property type="entry name" value="CHEMTRNSDUCR"/>
</dbReference>
<name>A0A6F8VE26_9PROT</name>
<keyword evidence="5" id="KW-1133">Transmembrane helix</keyword>
<keyword evidence="9" id="KW-1185">Reference proteome</keyword>
<comment type="similarity">
    <text evidence="3">Belongs to the methyl-accepting chemotaxis (MCP) protein family.</text>
</comment>
<dbReference type="FunFam" id="1.10.287.950:FF:000001">
    <property type="entry name" value="Methyl-accepting chemotaxis sensory transducer"/>
    <property type="match status" value="1"/>
</dbReference>
<protein>
    <recommendedName>
        <fullName evidence="10">Methyl-accepting chemotaxis protein</fullName>
    </recommendedName>
</protein>
<evidence type="ECO:0000256" key="5">
    <source>
        <dbReference type="SAM" id="Phobius"/>
    </source>
</evidence>
<dbReference type="Gene3D" id="1.10.287.950">
    <property type="entry name" value="Methyl-accepting chemotaxis protein"/>
    <property type="match status" value="1"/>
</dbReference>
<dbReference type="GO" id="GO:0004888">
    <property type="term" value="F:transmembrane signaling receptor activity"/>
    <property type="evidence" value="ECO:0007669"/>
    <property type="project" value="InterPro"/>
</dbReference>
<dbReference type="CDD" id="cd11386">
    <property type="entry name" value="MCP_signal"/>
    <property type="match status" value="1"/>
</dbReference>
<organism evidence="8 9">
    <name type="scientific">Sulfurimicrobium lacus</name>
    <dbReference type="NCBI Taxonomy" id="2715678"/>
    <lineage>
        <taxon>Bacteria</taxon>
        <taxon>Pseudomonadati</taxon>
        <taxon>Pseudomonadota</taxon>
        <taxon>Betaproteobacteria</taxon>
        <taxon>Nitrosomonadales</taxon>
        <taxon>Sulfuricellaceae</taxon>
        <taxon>Sulfurimicrobium</taxon>
    </lineage>
</organism>
<evidence type="ECO:0000256" key="3">
    <source>
        <dbReference type="ARBA" id="ARBA00029447"/>
    </source>
</evidence>
<dbReference type="PROSITE" id="PS50885">
    <property type="entry name" value="HAMP"/>
    <property type="match status" value="1"/>
</dbReference>
<dbReference type="InterPro" id="IPR003660">
    <property type="entry name" value="HAMP_dom"/>
</dbReference>
<dbReference type="AlphaFoldDB" id="A0A6F8VE26"/>
<dbReference type="InterPro" id="IPR004089">
    <property type="entry name" value="MCPsignal_dom"/>
</dbReference>
<reference evidence="9" key="1">
    <citation type="submission" date="2020-03" db="EMBL/GenBank/DDBJ databases">
        <title>Complete genome sequence of sulfur-oxidizing bacterium skT11.</title>
        <authorList>
            <person name="Kanda M."/>
            <person name="Kojima H."/>
            <person name="Fukui M."/>
        </authorList>
    </citation>
    <scope>NUCLEOTIDE SEQUENCE [LARGE SCALE GENOMIC DNA]</scope>
    <source>
        <strain evidence="9">skT11</strain>
    </source>
</reference>
<dbReference type="EMBL" id="AP022853">
    <property type="protein sequence ID" value="BCB27968.1"/>
    <property type="molecule type" value="Genomic_DNA"/>
</dbReference>
<dbReference type="PANTHER" id="PTHR32089:SF112">
    <property type="entry name" value="LYSOZYME-LIKE PROTEIN-RELATED"/>
    <property type="match status" value="1"/>
</dbReference>
<evidence type="ECO:0000256" key="4">
    <source>
        <dbReference type="PROSITE-ProRule" id="PRU00284"/>
    </source>
</evidence>
<sequence>MLKNLRVKNQLFLFMGVTFLLFTVAIVVALMSLNNTRGRFNQFVDHDLSLQLAFSDMYAQGLQMGQAMRNIQLDPTNRKAYDNLNKAMSDFEGAAESARQLAASDPAMVTTLERITELRKKQKASQEKIVALVTAGDLEQAKGLLNKEETPLWRDIKQVILDSLKAISEETARTKRDVDNSASRGITLSIILGLVAVVAGLGISLAIARNLAGQICDLNRSMKELAEGEGDLTKRIAVEGSNELAETAQAFNRFMDGLLQIERTVMSSADEVASAAADMTRLTQHIADSSHQQSEAAATTAAAVEEMTVSISQVAEHAQVAKNNAEDAARLSASGESLLGNATSEMHHIAETVLDAAARIQLLRQHSEQISGIANVIKEIADQTNLLALNAAIEAARAGEQGRGFAVVADEVRKLAERTGTATNEIKAMIETVQNETQNAVSGMEAGSQQVESGVRTVNLLVEPLRTLNEGAAATLMHLVDLASASREQDTASTLIAQQLERIAQMAEQSSHATDQASQAASRMERLAVTLKSSVSQFKL</sequence>
<dbReference type="SMART" id="SM00283">
    <property type="entry name" value="MA"/>
    <property type="match status" value="1"/>
</dbReference>
<evidence type="ECO:0000256" key="1">
    <source>
        <dbReference type="ARBA" id="ARBA00004370"/>
    </source>
</evidence>
<dbReference type="Pfam" id="PF00015">
    <property type="entry name" value="MCPsignal"/>
    <property type="match status" value="1"/>
</dbReference>
<dbReference type="InterPro" id="IPR004090">
    <property type="entry name" value="Chemotax_Me-accpt_rcpt"/>
</dbReference>
<dbReference type="GO" id="GO:0006935">
    <property type="term" value="P:chemotaxis"/>
    <property type="evidence" value="ECO:0007669"/>
    <property type="project" value="InterPro"/>
</dbReference>
<comment type="subcellular location">
    <subcellularLocation>
        <location evidence="1">Membrane</location>
    </subcellularLocation>
</comment>
<dbReference type="CDD" id="cd06225">
    <property type="entry name" value="HAMP"/>
    <property type="match status" value="1"/>
</dbReference>
<evidence type="ECO:0000259" key="6">
    <source>
        <dbReference type="PROSITE" id="PS50111"/>
    </source>
</evidence>
<dbReference type="GO" id="GO:0007165">
    <property type="term" value="P:signal transduction"/>
    <property type="evidence" value="ECO:0007669"/>
    <property type="project" value="UniProtKB-KW"/>
</dbReference>
<proteinExistence type="inferred from homology"/>
<feature type="domain" description="HAMP" evidence="7">
    <location>
        <begin position="209"/>
        <end position="263"/>
    </location>
</feature>
<dbReference type="PROSITE" id="PS50111">
    <property type="entry name" value="CHEMOTAXIS_TRANSDUC_2"/>
    <property type="match status" value="1"/>
</dbReference>
<dbReference type="SUPFAM" id="SSF58104">
    <property type="entry name" value="Methyl-accepting chemotaxis protein (MCP) signaling domain"/>
    <property type="match status" value="1"/>
</dbReference>
<keyword evidence="5" id="KW-0472">Membrane</keyword>